<dbReference type="CTD" id="186678"/>
<evidence type="ECO:0000313" key="2">
    <source>
        <dbReference type="EMBL" id="CBI63225.1"/>
    </source>
</evidence>
<gene>
    <name evidence="2" type="ORF">CELE_H04D03.2</name>
    <name evidence="2 4" type="ORF">H04D03.2</name>
</gene>
<dbReference type="eggNOG" id="ENOG502TJ6K">
    <property type="taxonomic scope" value="Eukaryota"/>
</dbReference>
<dbReference type="GO" id="GO:0005637">
    <property type="term" value="C:nuclear inner membrane"/>
    <property type="evidence" value="ECO:0000318"/>
    <property type="project" value="GO_Central"/>
</dbReference>
<dbReference type="ExpressionAtlas" id="D0Z5M9">
    <property type="expression patterns" value="baseline and differential"/>
</dbReference>
<reference evidence="2 3" key="1">
    <citation type="journal article" date="1998" name="Science">
        <title>Genome sequence of the nematode C. elegans: a platform for investigating biology.</title>
        <authorList>
            <consortium name="The C. elegans sequencing consortium"/>
            <person name="Sulson J.E."/>
            <person name="Waterston R."/>
        </authorList>
    </citation>
    <scope>NUCLEOTIDE SEQUENCE [LARGE SCALE GENOMIC DNA]</scope>
    <source>
        <strain evidence="2 3">Bristol N2</strain>
    </source>
</reference>
<dbReference type="PaxDb" id="6239-H04D03.2a"/>
<dbReference type="WormBase" id="H04D03.2a">
    <property type="protein sequence ID" value="CE44310"/>
    <property type="gene ID" value="WBGene00010363"/>
</dbReference>
<dbReference type="PANTHER" id="PTHR10503:SF23">
    <property type="entry name" value="PHD-TYPE DOMAIN-CONTAINING PROTEIN"/>
    <property type="match status" value="1"/>
</dbReference>
<dbReference type="InterPro" id="IPR037948">
    <property type="entry name" value="Cec-4"/>
</dbReference>
<dbReference type="RefSeq" id="NP_499304.2">
    <property type="nucleotide sequence ID" value="NM_066903.2"/>
</dbReference>
<accession>D0Z5M9</accession>
<evidence type="ECO:0000256" key="1">
    <source>
        <dbReference type="SAM" id="MobiDB-lite"/>
    </source>
</evidence>
<feature type="region of interest" description="Disordered" evidence="1">
    <location>
        <begin position="474"/>
        <end position="536"/>
    </location>
</feature>
<feature type="compositionally biased region" description="Basic residues" evidence="1">
    <location>
        <begin position="292"/>
        <end position="307"/>
    </location>
</feature>
<dbReference type="STRING" id="6239.H04D03.2a.1"/>
<dbReference type="InParanoid" id="D0Z5M9"/>
<dbReference type="Proteomes" id="UP000001940">
    <property type="component" value="Chromosome III"/>
</dbReference>
<evidence type="ECO:0000313" key="3">
    <source>
        <dbReference type="Proteomes" id="UP000001940"/>
    </source>
</evidence>
<feature type="compositionally biased region" description="Polar residues" evidence="1">
    <location>
        <begin position="521"/>
        <end position="532"/>
    </location>
</feature>
<dbReference type="GeneID" id="186678"/>
<dbReference type="SMR" id="D0Z5M9"/>
<evidence type="ECO:0000313" key="4">
    <source>
        <dbReference type="WormBase" id="H04D03.2a"/>
    </source>
</evidence>
<dbReference type="GO" id="GO:0097240">
    <property type="term" value="P:chromosome attachment to the nuclear envelope"/>
    <property type="evidence" value="ECO:0000318"/>
    <property type="project" value="GO_Central"/>
</dbReference>
<feature type="compositionally biased region" description="Polar residues" evidence="1">
    <location>
        <begin position="476"/>
        <end position="493"/>
    </location>
</feature>
<dbReference type="AlphaFoldDB" id="D0Z5M9"/>
<protein>
    <submittedName>
        <fullName evidence="2">PHD-type domain-containing protein</fullName>
    </submittedName>
</protein>
<dbReference type="PeptideAtlas" id="D0Z5M9"/>
<dbReference type="OrthoDB" id="10635500at2759"/>
<dbReference type="GO" id="GO:0010468">
    <property type="term" value="P:regulation of gene expression"/>
    <property type="evidence" value="ECO:0000318"/>
    <property type="project" value="GO_Central"/>
</dbReference>
<organism evidence="2 3">
    <name type="scientific">Caenorhabditis elegans</name>
    <dbReference type="NCBI Taxonomy" id="6239"/>
    <lineage>
        <taxon>Eukaryota</taxon>
        <taxon>Metazoa</taxon>
        <taxon>Ecdysozoa</taxon>
        <taxon>Nematoda</taxon>
        <taxon>Chromadorea</taxon>
        <taxon>Rhabditida</taxon>
        <taxon>Rhabditina</taxon>
        <taxon>Rhabditomorpha</taxon>
        <taxon>Rhabditoidea</taxon>
        <taxon>Rhabditidae</taxon>
        <taxon>Peloderinae</taxon>
        <taxon>Caenorhabditis</taxon>
    </lineage>
</organism>
<sequence>MTPKFPSTRKALEPKDEHSLWKYIYKNTVTSNNFPNMLELFREFKKLGNLRNYGLTEIENHFHVEMVQNLFKTDALAPTEILEMYRFLKIVIPVDVRDILTSLSNSNLKLTLTRQLVKWAPREPKLLQAPATSSEQVPGHVEVLMWKHLRENVQLEEKFGTQEFWNTMKLAGIDEQYREKLLNVFVSNILPNQLFALNLPISTKIQLFLTNKLKIPAAQLLWLMRSDGAMVKLNQKKEVVWYRLWKEEKDDKYYKREPAFYKDFKPLPLYGATGAPKKHKNSKKSEESTTKASRKDRKSLKPVKKPKTTTQKSIFFPRDRDYPPEFYTEPYVVLSSCSESEDDGCPAHLIGEYRNFHKILLEEPSFYRPLPKPEIRKKFEPMQKLKHAGKLDTSFSNDENRAAAGCDIEEDPPVIEKPTDLSGVLDFLDEEPAPNLLAEPMDFTEFGGNHDDVAQLNEYEKMLRMAQWGEYPVQETEGQNTGSLETENMNPASSAPARKRGKPSRDPTKPVAPKKPKMAQKSMSPAPQSIETPSPIAPEPAAEFLIYQKTIDDTGDIVKYYRELEKPPISFHENGLSFVREGDKMELKLVNKPREMIREETGPPEIPHRGSTPPPICNGNARRTRFASVRTF</sequence>
<dbReference type="EMBL" id="BX284603">
    <property type="protein sequence ID" value="CBI63225.1"/>
    <property type="molecule type" value="Genomic_DNA"/>
</dbReference>
<dbReference type="HOGENOM" id="CLU_432957_0_0_1"/>
<proteinExistence type="predicted"/>
<dbReference type="FunCoup" id="D0Z5M9">
    <property type="interactions" value="311"/>
</dbReference>
<feature type="region of interest" description="Disordered" evidence="1">
    <location>
        <begin position="594"/>
        <end position="623"/>
    </location>
</feature>
<dbReference type="AGR" id="WB:WBGene00010363"/>
<name>D0Z5M9_CAEEL</name>
<dbReference type="PANTHER" id="PTHR10503">
    <property type="entry name" value="HP1 LIKE (HETEROCHROMATIN PROTEIN)-RELATED"/>
    <property type="match status" value="1"/>
</dbReference>
<dbReference type="Bgee" id="WBGene00010363">
    <property type="expression patterns" value="Expressed in germ line (C elegans) and 3 other cell types or tissues"/>
</dbReference>
<feature type="region of interest" description="Disordered" evidence="1">
    <location>
        <begin position="272"/>
        <end position="310"/>
    </location>
</feature>
<keyword evidence="3" id="KW-1185">Reference proteome</keyword>